<comment type="caution">
    <text evidence="1">The sequence shown here is derived from an EMBL/GenBank/DDBJ whole genome shotgun (WGS) entry which is preliminary data.</text>
</comment>
<sequence>MKYHTYLFSIKDTYKYSALKHKELISVINSINTRTESEHHEKVLIDKSKICKLSTLASDLIDLDIKHSQNLQSLTENLKSFSRVKRISKTLKSHLLNLEKIVFKEKKNFTIFCEDMTNSYKTLCKTATPTSIKPLEIKEKLMKIIKTLVHNEVICNYDKLIKCKLPIKLLNGFYLNNPSEEPELEVRSDRENKKVWAHINVLTRHLEKVASDLLRIYWVDDKKPIIKINDSETNSFLESRWNKSISPNEFKILKTKINRLHNRGSLTDDEAQSMLGKISVLPISPEADRSQNMSYFKNTMENLNEIICEEDPVTETREKQQLAKSISKEISKRAKSFKRVKSFKPIGKRSVTPAKIHIRKSVK</sequence>
<dbReference type="AlphaFoldDB" id="A0A1R2B4Y2"/>
<keyword evidence="2" id="KW-1185">Reference proteome</keyword>
<accession>A0A1R2B4Y2</accession>
<proteinExistence type="predicted"/>
<evidence type="ECO:0000313" key="1">
    <source>
        <dbReference type="EMBL" id="OMJ71843.1"/>
    </source>
</evidence>
<name>A0A1R2B4Y2_9CILI</name>
<protein>
    <submittedName>
        <fullName evidence="1">Uncharacterized protein</fullName>
    </submittedName>
</protein>
<dbReference type="EMBL" id="MPUH01000952">
    <property type="protein sequence ID" value="OMJ71843.1"/>
    <property type="molecule type" value="Genomic_DNA"/>
</dbReference>
<evidence type="ECO:0000313" key="2">
    <source>
        <dbReference type="Proteomes" id="UP000187209"/>
    </source>
</evidence>
<dbReference type="Proteomes" id="UP000187209">
    <property type="component" value="Unassembled WGS sequence"/>
</dbReference>
<reference evidence="1 2" key="1">
    <citation type="submission" date="2016-11" db="EMBL/GenBank/DDBJ databases">
        <title>The macronuclear genome of Stentor coeruleus: a giant cell with tiny introns.</title>
        <authorList>
            <person name="Slabodnick M."/>
            <person name="Ruby J.G."/>
            <person name="Reiff S.B."/>
            <person name="Swart E.C."/>
            <person name="Gosai S."/>
            <person name="Prabakaran S."/>
            <person name="Witkowska E."/>
            <person name="Larue G.E."/>
            <person name="Fisher S."/>
            <person name="Freeman R.M."/>
            <person name="Gunawardena J."/>
            <person name="Chu W."/>
            <person name="Stover N.A."/>
            <person name="Gregory B.D."/>
            <person name="Nowacki M."/>
            <person name="Derisi J."/>
            <person name="Roy S.W."/>
            <person name="Marshall W.F."/>
            <person name="Sood P."/>
        </authorList>
    </citation>
    <scope>NUCLEOTIDE SEQUENCE [LARGE SCALE GENOMIC DNA]</scope>
    <source>
        <strain evidence="1">WM001</strain>
    </source>
</reference>
<gene>
    <name evidence="1" type="ORF">SteCoe_29853</name>
</gene>
<organism evidence="1 2">
    <name type="scientific">Stentor coeruleus</name>
    <dbReference type="NCBI Taxonomy" id="5963"/>
    <lineage>
        <taxon>Eukaryota</taxon>
        <taxon>Sar</taxon>
        <taxon>Alveolata</taxon>
        <taxon>Ciliophora</taxon>
        <taxon>Postciliodesmatophora</taxon>
        <taxon>Heterotrichea</taxon>
        <taxon>Heterotrichida</taxon>
        <taxon>Stentoridae</taxon>
        <taxon>Stentor</taxon>
    </lineage>
</organism>